<accession>A0A4Q2EL96</accession>
<comment type="caution">
    <text evidence="3">The sequence shown here is derived from an EMBL/GenBank/DDBJ whole genome shotgun (WGS) entry which is preliminary data.</text>
</comment>
<keyword evidence="3" id="KW-0378">Hydrolase</keyword>
<dbReference type="AlphaFoldDB" id="A0A4Q2EL96"/>
<dbReference type="InterPro" id="IPR032466">
    <property type="entry name" value="Metal_Hydrolase"/>
</dbReference>
<gene>
    <name evidence="3" type="ORF">C1706_02020</name>
</gene>
<evidence type="ECO:0000256" key="1">
    <source>
        <dbReference type="ARBA" id="ARBA00023239"/>
    </source>
</evidence>
<dbReference type="Pfam" id="PF04909">
    <property type="entry name" value="Amidohydro_2"/>
    <property type="match status" value="1"/>
</dbReference>
<organism evidence="3 4">
    <name type="scientific">Propioniciclava flava</name>
    <dbReference type="NCBI Taxonomy" id="2072026"/>
    <lineage>
        <taxon>Bacteria</taxon>
        <taxon>Bacillati</taxon>
        <taxon>Actinomycetota</taxon>
        <taxon>Actinomycetes</taxon>
        <taxon>Propionibacteriales</taxon>
        <taxon>Propionibacteriaceae</taxon>
        <taxon>Propioniciclava</taxon>
    </lineage>
</organism>
<dbReference type="SUPFAM" id="SSF51556">
    <property type="entry name" value="Metallo-dependent hydrolases"/>
    <property type="match status" value="1"/>
</dbReference>
<evidence type="ECO:0000313" key="4">
    <source>
        <dbReference type="Proteomes" id="UP000290624"/>
    </source>
</evidence>
<protein>
    <submittedName>
        <fullName evidence="3">Amidohydrolase</fullName>
    </submittedName>
</protein>
<name>A0A4Q2EL96_9ACTN</name>
<dbReference type="Proteomes" id="UP000290624">
    <property type="component" value="Unassembled WGS sequence"/>
</dbReference>
<feature type="domain" description="Amidohydrolase-related" evidence="2">
    <location>
        <begin position="56"/>
        <end position="339"/>
    </location>
</feature>
<dbReference type="RefSeq" id="WP_129457518.1">
    <property type="nucleotide sequence ID" value="NZ_PPCV01000001.1"/>
</dbReference>
<dbReference type="GO" id="GO:0019748">
    <property type="term" value="P:secondary metabolic process"/>
    <property type="evidence" value="ECO:0007669"/>
    <property type="project" value="TreeGrafter"/>
</dbReference>
<dbReference type="InterPro" id="IPR006680">
    <property type="entry name" value="Amidohydro-rel"/>
</dbReference>
<evidence type="ECO:0000259" key="2">
    <source>
        <dbReference type="Pfam" id="PF04909"/>
    </source>
</evidence>
<dbReference type="GO" id="GO:0005829">
    <property type="term" value="C:cytosol"/>
    <property type="evidence" value="ECO:0007669"/>
    <property type="project" value="TreeGrafter"/>
</dbReference>
<evidence type="ECO:0000313" key="3">
    <source>
        <dbReference type="EMBL" id="RXW33552.1"/>
    </source>
</evidence>
<dbReference type="OrthoDB" id="8673349at2"/>
<dbReference type="GO" id="GO:0016831">
    <property type="term" value="F:carboxy-lyase activity"/>
    <property type="evidence" value="ECO:0007669"/>
    <property type="project" value="InterPro"/>
</dbReference>
<dbReference type="InterPro" id="IPR032465">
    <property type="entry name" value="ACMSD"/>
</dbReference>
<dbReference type="EMBL" id="PPCV01000001">
    <property type="protein sequence ID" value="RXW33552.1"/>
    <property type="molecule type" value="Genomic_DNA"/>
</dbReference>
<keyword evidence="4" id="KW-1185">Reference proteome</keyword>
<dbReference type="PANTHER" id="PTHR21240:SF30">
    <property type="entry name" value="AMIDOHYDROLASE-RELATED DOMAIN-CONTAINING PROTEIN-RELATED"/>
    <property type="match status" value="1"/>
</dbReference>
<sequence>MQEPQQLGKIAVEEAYQHPNDSKRILSDETELARVSDGGGVMPSYYRPIQSLLAEFDEIRLTRMDAAGIDHAILSLTAPGIQAIVDSADAEKKARSENDFLAEVVRRHPSRYSGFAAVPLQNAGAAAQELERAVVDLGFKGAMVNGYTSTQHPERGIYLDEAANDRFWEKLCELDVPLYLHPRSALSGGLRLYEGHPELKGATWGFGAETATHVLRIIFSGVFDRFPDAKLIVGHMGEALPALLWRTQNMFDLNPFDKRPQKTLEEYFADNIWITTSGSFSDSSLTNAILAIGSDRIMFSVDYPYSENQPAANWIEHAPISVSDRRKFCSGNARRLFRITVA</sequence>
<dbReference type="PANTHER" id="PTHR21240">
    <property type="entry name" value="2-AMINO-3-CARBOXYLMUCONATE-6-SEMIALDEHYDE DECARBOXYLASE"/>
    <property type="match status" value="1"/>
</dbReference>
<dbReference type="GO" id="GO:0016787">
    <property type="term" value="F:hydrolase activity"/>
    <property type="evidence" value="ECO:0007669"/>
    <property type="project" value="UniProtKB-KW"/>
</dbReference>
<reference evidence="3 4" key="1">
    <citation type="submission" date="2018-01" db="EMBL/GenBank/DDBJ databases">
        <title>Lactibacter flavus gen. nov., sp. nov., a novel bacterium of the family Propionibacteriaceae isolated from raw milk and dairy products.</title>
        <authorList>
            <person name="Wenning M."/>
            <person name="Breitenwieser F."/>
            <person name="Huptas C."/>
            <person name="von Neubeck M."/>
            <person name="Busse H.-J."/>
            <person name="Scherer S."/>
        </authorList>
    </citation>
    <scope>NUCLEOTIDE SEQUENCE [LARGE SCALE GENOMIC DNA]</scope>
    <source>
        <strain evidence="3 4">VG341</strain>
    </source>
</reference>
<dbReference type="Gene3D" id="3.20.20.140">
    <property type="entry name" value="Metal-dependent hydrolases"/>
    <property type="match status" value="1"/>
</dbReference>
<keyword evidence="1" id="KW-0456">Lyase</keyword>
<proteinExistence type="predicted"/>